<reference evidence="2" key="1">
    <citation type="submission" date="2022-01" db="EMBL/GenBank/DDBJ databases">
        <authorList>
            <person name="Criscuolo A."/>
        </authorList>
    </citation>
    <scope>NUCLEOTIDE SEQUENCE</scope>
    <source>
        <strain evidence="2">CIP111893</strain>
    </source>
</reference>
<gene>
    <name evidence="2" type="primary">asbF</name>
    <name evidence="2" type="ORF">PAECIP111893_04475</name>
</gene>
<dbReference type="PANTHER" id="PTHR12110:SF21">
    <property type="entry name" value="XYLOSE ISOMERASE-LIKE TIM BARREL DOMAIN-CONTAINING PROTEIN"/>
    <property type="match status" value="1"/>
</dbReference>
<accession>A0ABM9CPL6</accession>
<organism evidence="2 3">
    <name type="scientific">Paenibacillus plantiphilus</name>
    <dbReference type="NCBI Taxonomy" id="2905650"/>
    <lineage>
        <taxon>Bacteria</taxon>
        <taxon>Bacillati</taxon>
        <taxon>Bacillota</taxon>
        <taxon>Bacilli</taxon>
        <taxon>Bacillales</taxon>
        <taxon>Paenibacillaceae</taxon>
        <taxon>Paenibacillus</taxon>
    </lineage>
</organism>
<comment type="caution">
    <text evidence="2">The sequence shown here is derived from an EMBL/GenBank/DDBJ whole genome shotgun (WGS) entry which is preliminary data.</text>
</comment>
<feature type="domain" description="Xylose isomerase-like TIM barrel" evidence="1">
    <location>
        <begin position="22"/>
        <end position="271"/>
    </location>
</feature>
<name>A0ABM9CPL6_9BACL</name>
<sequence>MKYALCTISFRHGLVSFGSLVEFATQQGFNGIELWGAHASYLAGEEQERTKEQLRIMHSRGLRITMISDYLDIASEERFPATVERLRGLAALARWFGADRIRTFAGASPSMNVKAAERKQYAQRLRKLCEICSDNGLKLLVETHPDTLADQLDSVRLLVDEVGHESLGINLDFLHLWEAGDDPLVSYQQLKPWVQHFHLKNVSSADRLGVFQPNQVYSASGDRDGIVTLGEGALEYRPIIEAIEQSGLYASLEWFGPQPYRALSQDIAWLRGIAGEEKHNASSKAPIPAC</sequence>
<dbReference type="InterPro" id="IPR036237">
    <property type="entry name" value="Xyl_isomerase-like_sf"/>
</dbReference>
<dbReference type="EMBL" id="CAKMMF010000031">
    <property type="protein sequence ID" value="CAH1218729.1"/>
    <property type="molecule type" value="Genomic_DNA"/>
</dbReference>
<dbReference type="EC" id="4.2.1.118" evidence="2"/>
<dbReference type="Pfam" id="PF01261">
    <property type="entry name" value="AP_endonuc_2"/>
    <property type="match status" value="1"/>
</dbReference>
<dbReference type="Gene3D" id="3.20.20.150">
    <property type="entry name" value="Divalent-metal-dependent TIM barrel enzymes"/>
    <property type="match status" value="1"/>
</dbReference>
<dbReference type="SUPFAM" id="SSF51658">
    <property type="entry name" value="Xylose isomerase-like"/>
    <property type="match status" value="1"/>
</dbReference>
<keyword evidence="2" id="KW-0456">Lyase</keyword>
<evidence type="ECO:0000259" key="1">
    <source>
        <dbReference type="Pfam" id="PF01261"/>
    </source>
</evidence>
<evidence type="ECO:0000313" key="2">
    <source>
        <dbReference type="EMBL" id="CAH1218729.1"/>
    </source>
</evidence>
<dbReference type="Proteomes" id="UP000838686">
    <property type="component" value="Unassembled WGS sequence"/>
</dbReference>
<dbReference type="InterPro" id="IPR013022">
    <property type="entry name" value="Xyl_isomerase-like_TIM-brl"/>
</dbReference>
<dbReference type="GO" id="GO:0046565">
    <property type="term" value="F:3-dehydroshikimate dehydratase activity"/>
    <property type="evidence" value="ECO:0007669"/>
    <property type="project" value="UniProtKB-EC"/>
</dbReference>
<dbReference type="InterPro" id="IPR050312">
    <property type="entry name" value="IolE/XylAMocC-like"/>
</dbReference>
<dbReference type="PANTHER" id="PTHR12110">
    <property type="entry name" value="HYDROXYPYRUVATE ISOMERASE"/>
    <property type="match status" value="1"/>
</dbReference>
<dbReference type="RefSeq" id="WP_236344938.1">
    <property type="nucleotide sequence ID" value="NZ_CAKMMF010000031.1"/>
</dbReference>
<evidence type="ECO:0000313" key="3">
    <source>
        <dbReference type="Proteomes" id="UP000838686"/>
    </source>
</evidence>
<keyword evidence="3" id="KW-1185">Reference proteome</keyword>
<protein>
    <submittedName>
        <fullName evidence="2">3-dehydroshikimate dehydratase</fullName>
        <ecNumber evidence="2">4.2.1.118</ecNumber>
    </submittedName>
</protein>
<proteinExistence type="predicted"/>